<dbReference type="GO" id="GO:0035252">
    <property type="term" value="F:UDP-xylosyltransferase activity"/>
    <property type="evidence" value="ECO:0007669"/>
    <property type="project" value="TreeGrafter"/>
</dbReference>
<organism evidence="2 3">
    <name type="scientific">Triticum turgidum subsp. durum</name>
    <name type="common">Durum wheat</name>
    <name type="synonym">Triticum durum</name>
    <dbReference type="NCBI Taxonomy" id="4567"/>
    <lineage>
        <taxon>Eukaryota</taxon>
        <taxon>Viridiplantae</taxon>
        <taxon>Streptophyta</taxon>
        <taxon>Embryophyta</taxon>
        <taxon>Tracheophyta</taxon>
        <taxon>Spermatophyta</taxon>
        <taxon>Magnoliopsida</taxon>
        <taxon>Liliopsida</taxon>
        <taxon>Poales</taxon>
        <taxon>Poaceae</taxon>
        <taxon>BOP clade</taxon>
        <taxon>Pooideae</taxon>
        <taxon>Triticodae</taxon>
        <taxon>Triticeae</taxon>
        <taxon>Triticinae</taxon>
        <taxon>Triticum</taxon>
    </lineage>
</organism>
<dbReference type="Gene3D" id="4.10.60.10">
    <property type="entry name" value="Zinc finger, CCHC-type"/>
    <property type="match status" value="1"/>
</dbReference>
<evidence type="ECO:0000313" key="3">
    <source>
        <dbReference type="Proteomes" id="UP000324705"/>
    </source>
</evidence>
<feature type="region of interest" description="Disordered" evidence="1">
    <location>
        <begin position="292"/>
        <end position="311"/>
    </location>
</feature>
<gene>
    <name evidence="2" type="ORF">TRITD_7Bv1G171020</name>
</gene>
<keyword evidence="3" id="KW-1185">Reference proteome</keyword>
<evidence type="ECO:0000256" key="1">
    <source>
        <dbReference type="SAM" id="MobiDB-lite"/>
    </source>
</evidence>
<dbReference type="InterPro" id="IPR007657">
    <property type="entry name" value="Glycosyltransferase_61"/>
</dbReference>
<evidence type="ECO:0000313" key="2">
    <source>
        <dbReference type="EMBL" id="VAI90927.1"/>
    </source>
</evidence>
<name>A0A9R1A8J2_TRITD</name>
<sequence length="361" mass="40271">MKVPLPVRSKSFKKSRGASCSLPLLLLIGAVQFLVIEEEFIPEPQVSCDFNDTRSDYCEMAGAIRIRGSTSEVFVMTPRRGTTAGDVVGDNATWIAANATSWKMQPYTRKGEARIMNGITAVTVRLADADEAPACEVMHDVPAVVYSNGGYCGNYYHDFNDNIIPLFITTRHLGGEVQLLVVPLGRMEGLAMDEYGVPPRDMNMRYIQYNITAEESTLSELYPRGHPVFLDPGPIHKQSWSLVKDIYLGKQDVRLDMARFRPVLQKALDLLRDDENGSRALHDAEIDEGNFEQNGKQVVTPARKPKAGPTPETECLHCKGNGHWKRKCPEYLVDKKDGKVNKGIFDIQVIDVYLTSVYSSP</sequence>
<dbReference type="GO" id="GO:0000139">
    <property type="term" value="C:Golgi membrane"/>
    <property type="evidence" value="ECO:0007669"/>
    <property type="project" value="TreeGrafter"/>
</dbReference>
<protein>
    <recommendedName>
        <fullName evidence="4">CCHC-type domain-containing protein</fullName>
    </recommendedName>
</protein>
<dbReference type="GO" id="GO:0008270">
    <property type="term" value="F:zinc ion binding"/>
    <property type="evidence" value="ECO:0007669"/>
    <property type="project" value="InterPro"/>
</dbReference>
<dbReference type="AlphaFoldDB" id="A0A9R1A8J2"/>
<proteinExistence type="predicted"/>
<dbReference type="InterPro" id="IPR036875">
    <property type="entry name" value="Znf_CCHC_sf"/>
</dbReference>
<dbReference type="Proteomes" id="UP000324705">
    <property type="component" value="Chromosome 7B"/>
</dbReference>
<reference evidence="2 3" key="1">
    <citation type="submission" date="2017-09" db="EMBL/GenBank/DDBJ databases">
        <authorList>
            <consortium name="International Durum Wheat Genome Sequencing Consortium (IDWGSC)"/>
            <person name="Milanesi L."/>
        </authorList>
    </citation>
    <scope>NUCLEOTIDE SEQUENCE [LARGE SCALE GENOMIC DNA]</scope>
    <source>
        <strain evidence="3">cv. Svevo</strain>
    </source>
</reference>
<dbReference type="PANTHER" id="PTHR20961:SF129">
    <property type="entry name" value="BETA-1,2-XYLOSYLTRANSFERASE XYXT1"/>
    <property type="match status" value="1"/>
</dbReference>
<dbReference type="GO" id="GO:0009664">
    <property type="term" value="P:plant-type cell wall organization"/>
    <property type="evidence" value="ECO:0007669"/>
    <property type="project" value="TreeGrafter"/>
</dbReference>
<dbReference type="Gramene" id="TRITD7Bv1G171020.3">
    <property type="protein sequence ID" value="TRITD7Bv1G171020.3"/>
    <property type="gene ID" value="TRITD7Bv1G171020"/>
</dbReference>
<dbReference type="SUPFAM" id="SSF57756">
    <property type="entry name" value="Retrovirus zinc finger-like domains"/>
    <property type="match status" value="1"/>
</dbReference>
<dbReference type="GO" id="GO:0003676">
    <property type="term" value="F:nucleic acid binding"/>
    <property type="evidence" value="ECO:0007669"/>
    <property type="project" value="InterPro"/>
</dbReference>
<evidence type="ECO:0008006" key="4">
    <source>
        <dbReference type="Google" id="ProtNLM"/>
    </source>
</evidence>
<dbReference type="EMBL" id="LT934124">
    <property type="protein sequence ID" value="VAI90927.1"/>
    <property type="molecule type" value="Genomic_DNA"/>
</dbReference>
<dbReference type="PANTHER" id="PTHR20961">
    <property type="entry name" value="GLYCOSYLTRANSFERASE"/>
    <property type="match status" value="1"/>
</dbReference>
<accession>A0A9R1A8J2</accession>